<dbReference type="GeneID" id="44128636"/>
<dbReference type="Gene3D" id="3.30.950.10">
    <property type="entry name" value="Methyltransferase, Cobalt-precorrin-4 Transmethylase, Domain 2"/>
    <property type="match status" value="1"/>
</dbReference>
<organism evidence="9 20">
    <name type="scientific">Saccharolobus solfataricus</name>
    <name type="common">Sulfolobus solfataricus</name>
    <dbReference type="NCBI Taxonomy" id="2287"/>
    <lineage>
        <taxon>Archaea</taxon>
        <taxon>Thermoproteota</taxon>
        <taxon>Thermoprotei</taxon>
        <taxon>Sulfolobales</taxon>
        <taxon>Sulfolobaceae</taxon>
        <taxon>Saccharolobus</taxon>
    </lineage>
</organism>
<keyword evidence="4" id="KW-0949">S-adenosyl-L-methionine</keyword>
<evidence type="ECO:0000313" key="18">
    <source>
        <dbReference type="EMBL" id="QPG50081.1"/>
    </source>
</evidence>
<dbReference type="Proteomes" id="UP000033057">
    <property type="component" value="Chromosome"/>
</dbReference>
<gene>
    <name evidence="9" type="primary">cobA</name>
    <name evidence="18" type="ORF">HFC64_09855</name>
    <name evidence="19" type="ORF">SSOP1_3008</name>
    <name evidence="10" type="ORF">SULA_0697</name>
    <name evidence="8" type="ORF">SULB_0699</name>
    <name evidence="9" type="ORF">SULC_0697</name>
    <name evidence="11" type="ORF">SULG_03550</name>
    <name evidence="12" type="ORF">SULH_03550</name>
    <name evidence="13" type="ORF">SULI_03550</name>
    <name evidence="14" type="ORF">SULM_03550</name>
    <name evidence="15" type="ORF">SULN_03550</name>
    <name evidence="16" type="ORF">SULO_03560</name>
    <name evidence="17" type="ORF">SULZ_03595</name>
</gene>
<dbReference type="EMBL" id="CP033236">
    <property type="protein sequence ID" value="AZF70206.1"/>
    <property type="molecule type" value="Genomic_DNA"/>
</dbReference>
<proteinExistence type="inferred from homology"/>
<dbReference type="EMBL" id="CP033241">
    <property type="protein sequence ID" value="AZF83270.1"/>
    <property type="molecule type" value="Genomic_DNA"/>
</dbReference>
<dbReference type="InterPro" id="IPR014776">
    <property type="entry name" value="4pyrrole_Mease_sub2"/>
</dbReference>
<dbReference type="EMBL" id="CP011056">
    <property type="protein sequence ID" value="AKA75778.1"/>
    <property type="molecule type" value="Genomic_DNA"/>
</dbReference>
<name>A0A0E3MF66_SACSO</name>
<evidence type="ECO:0000313" key="22">
    <source>
        <dbReference type="Proteomes" id="UP000033106"/>
    </source>
</evidence>
<dbReference type="Proteomes" id="UP000282269">
    <property type="component" value="Chromosome"/>
</dbReference>
<dbReference type="Gene3D" id="3.40.1010.10">
    <property type="entry name" value="Cobalt-precorrin-4 Transmethylase, Domain 1"/>
    <property type="match status" value="1"/>
</dbReference>
<dbReference type="EMBL" id="CP011055">
    <property type="protein sequence ID" value="AKA73080.1"/>
    <property type="molecule type" value="Genomic_DNA"/>
</dbReference>
<evidence type="ECO:0000313" key="31">
    <source>
        <dbReference type="Proteomes" id="UP000594632"/>
    </source>
</evidence>
<reference evidence="24 25" key="4">
    <citation type="journal article" date="2018" name="Proc. Natl. Acad. Sci. U.S.A.">
        <title>Nonmutational mechanism of inheritance in the Archaeon Sulfolobus solfataricus.</title>
        <authorList>
            <person name="Payne S."/>
            <person name="McCarthy S."/>
            <person name="Johnson T."/>
            <person name="North E."/>
            <person name="Blum P."/>
        </authorList>
    </citation>
    <scope>NUCLEOTIDE SEQUENCE [LARGE SCALE GENOMIC DNA]</scope>
    <source>
        <strain evidence="12 24">SARC-H</strain>
        <strain evidence="13 28">SARC-I</strain>
        <strain evidence="15 29">SARC-N</strain>
        <strain evidence="16 30">SARC-O</strain>
        <strain evidence="17 25">SUL120</strain>
        <strain evidence="11 26">SULG</strain>
        <strain evidence="14 27">SULM</strain>
    </source>
</reference>
<reference evidence="19" key="2">
    <citation type="submission" date="2016-04" db="EMBL/GenBank/DDBJ databases">
        <authorList>
            <person name="Evans L.H."/>
            <person name="Alamgir A."/>
            <person name="Owens N."/>
            <person name="Weber N.D."/>
            <person name="Virtaneva K."/>
            <person name="Barbian K."/>
            <person name="Babar A."/>
            <person name="Rosenke K."/>
        </authorList>
    </citation>
    <scope>NUCLEOTIDE SEQUENCE</scope>
    <source>
        <strain evidence="19">P1</strain>
    </source>
</reference>
<evidence type="ECO:0000313" key="16">
    <source>
        <dbReference type="EMBL" id="AZF80663.1"/>
    </source>
</evidence>
<dbReference type="Proteomes" id="UP000269431">
    <property type="component" value="Chromosome"/>
</dbReference>
<dbReference type="KEGG" id="ssol:SULB_0699"/>
<comment type="similarity">
    <text evidence="6">Belongs to the precorrin methyltransferase family.</text>
</comment>
<dbReference type="InterPro" id="IPR035996">
    <property type="entry name" value="4pyrrol_Methylase_sf"/>
</dbReference>
<dbReference type="RefSeq" id="WP_009993315.1">
    <property type="nucleotide sequence ID" value="NZ_CP011055.2"/>
</dbReference>
<dbReference type="Proteomes" id="UP000273443">
    <property type="component" value="Chromosome"/>
</dbReference>
<dbReference type="KEGG" id="ssof:SULC_0697"/>
<evidence type="ECO:0000313" key="28">
    <source>
        <dbReference type="Proteomes" id="UP000275843"/>
    </source>
</evidence>
<dbReference type="InterPro" id="IPR000878">
    <property type="entry name" value="4pyrrol_Mease"/>
</dbReference>
<evidence type="ECO:0000259" key="7">
    <source>
        <dbReference type="Pfam" id="PF00590"/>
    </source>
</evidence>
<evidence type="ECO:0000256" key="2">
    <source>
        <dbReference type="ARBA" id="ARBA00022603"/>
    </source>
</evidence>
<dbReference type="GeneID" id="1452936"/>
<dbReference type="AlphaFoldDB" id="A0A0E3MF66"/>
<dbReference type="EMBL" id="CP033235">
    <property type="protein sequence ID" value="AZF67586.1"/>
    <property type="molecule type" value="Genomic_DNA"/>
</dbReference>
<dbReference type="Proteomes" id="UP000076770">
    <property type="component" value="Chromosome i"/>
</dbReference>
<dbReference type="Proteomes" id="UP000275843">
    <property type="component" value="Chromosome"/>
</dbReference>
<evidence type="ECO:0000313" key="27">
    <source>
        <dbReference type="Proteomes" id="UP000273443"/>
    </source>
</evidence>
<dbReference type="Proteomes" id="UP000278715">
    <property type="component" value="Chromosome"/>
</dbReference>
<reference evidence="23" key="3">
    <citation type="submission" date="2016-04" db="EMBL/GenBank/DDBJ databases">
        <authorList>
            <person name="Shah S.A."/>
            <person name="Garrett R.A."/>
        </authorList>
    </citation>
    <scope>NUCLEOTIDE SEQUENCE [LARGE SCALE GENOMIC DNA]</scope>
    <source>
        <strain evidence="23">ATCC 35091 / DSM 1616 / JCM 8930 / NBRC 15331 / P1</strain>
    </source>
</reference>
<dbReference type="GO" id="GO:0019354">
    <property type="term" value="P:siroheme biosynthetic process"/>
    <property type="evidence" value="ECO:0007669"/>
    <property type="project" value="InterPro"/>
</dbReference>
<dbReference type="PANTHER" id="PTHR45790:SF3">
    <property type="entry name" value="S-ADENOSYL-L-METHIONINE-DEPENDENT UROPORPHYRINOGEN III METHYLTRANSFERASE, CHLOROPLASTIC"/>
    <property type="match status" value="1"/>
</dbReference>
<dbReference type="PATRIC" id="fig|2287.6.peg.727"/>
<evidence type="ECO:0000313" key="13">
    <source>
        <dbReference type="EMBL" id="AZF72826.1"/>
    </source>
</evidence>
<dbReference type="InterPro" id="IPR014777">
    <property type="entry name" value="4pyrrole_Mease_sub1"/>
</dbReference>
<dbReference type="Pfam" id="PF00590">
    <property type="entry name" value="TP_methylase"/>
    <property type="match status" value="1"/>
</dbReference>
<dbReference type="Proteomes" id="UP000267993">
    <property type="component" value="Chromosome"/>
</dbReference>
<sequence length="231" mass="25509">MGKVVLVGAGPGDPELITLKGIKYLQMADVIVYDKLVSRELINYAKPSSFVIFLSNDDIEVDLLRKYALEDKLVIRLKNGDPYIFGRGGKICQELIKDGIECEVIPGVSSVNSVPAYAGIPLTFNGVSDMVTIVSAVSQGGKLFNFQKIPDYGTLVVLMGGRRLEEVSKWLMAKRDPSEDVAVIERGTYLDQKVHVNKLEKLAEVGNNLATPSLLVLGNVVRLREILWKFR</sequence>
<evidence type="ECO:0000313" key="14">
    <source>
        <dbReference type="EMBL" id="AZF75450.1"/>
    </source>
</evidence>
<dbReference type="PROSITE" id="PS00840">
    <property type="entry name" value="SUMT_2"/>
    <property type="match status" value="1"/>
</dbReference>
<dbReference type="InterPro" id="IPR006366">
    <property type="entry name" value="CobA/CysG_C"/>
</dbReference>
<evidence type="ECO:0000256" key="1">
    <source>
        <dbReference type="ARBA" id="ARBA00012162"/>
    </source>
</evidence>
<dbReference type="InterPro" id="IPR003043">
    <property type="entry name" value="Uropor_MeTrfase_CS"/>
</dbReference>
<keyword evidence="3 6" id="KW-0808">Transferase</keyword>
<evidence type="ECO:0000256" key="6">
    <source>
        <dbReference type="RuleBase" id="RU003960"/>
    </source>
</evidence>
<accession>A0A0E3MF66</accession>
<dbReference type="EMBL" id="CP050869">
    <property type="protein sequence ID" value="QPG50081.1"/>
    <property type="molecule type" value="Genomic_DNA"/>
</dbReference>
<evidence type="ECO:0000313" key="19">
    <source>
        <dbReference type="EMBL" id="SAI86562.1"/>
    </source>
</evidence>
<dbReference type="OMA" id="VIYMGIL"/>
<evidence type="ECO:0000313" key="25">
    <source>
        <dbReference type="Proteomes" id="UP000269431"/>
    </source>
</evidence>
<dbReference type="SUPFAM" id="SSF53790">
    <property type="entry name" value="Tetrapyrrole methylase"/>
    <property type="match status" value="1"/>
</dbReference>
<evidence type="ECO:0000313" key="15">
    <source>
        <dbReference type="EMBL" id="AZF78058.1"/>
    </source>
</evidence>
<dbReference type="KEGG" id="ssoa:SULA_0697"/>
<dbReference type="PROSITE" id="PS00839">
    <property type="entry name" value="SUMT_1"/>
    <property type="match status" value="1"/>
</dbReference>
<evidence type="ECO:0000313" key="12">
    <source>
        <dbReference type="EMBL" id="AZF70206.1"/>
    </source>
</evidence>
<dbReference type="NCBIfam" id="TIGR01469">
    <property type="entry name" value="cobA_cysG_Cterm"/>
    <property type="match status" value="1"/>
</dbReference>
<dbReference type="FunFam" id="3.40.1010.10:FF:000001">
    <property type="entry name" value="Siroheme synthase"/>
    <property type="match status" value="1"/>
</dbReference>
<evidence type="ECO:0000313" key="8">
    <source>
        <dbReference type="EMBL" id="AKA73080.1"/>
    </source>
</evidence>
<evidence type="ECO:0000313" key="10">
    <source>
        <dbReference type="EMBL" id="AKA78470.1"/>
    </source>
</evidence>
<evidence type="ECO:0000313" key="21">
    <source>
        <dbReference type="Proteomes" id="UP000033085"/>
    </source>
</evidence>
<evidence type="ECO:0000256" key="5">
    <source>
        <dbReference type="ARBA" id="ARBA00023244"/>
    </source>
</evidence>
<evidence type="ECO:0000256" key="3">
    <source>
        <dbReference type="ARBA" id="ARBA00022679"/>
    </source>
</evidence>
<keyword evidence="5" id="KW-0627">Porphyrin biosynthesis</keyword>
<dbReference type="PANTHER" id="PTHR45790">
    <property type="entry name" value="SIROHEME SYNTHASE-RELATED"/>
    <property type="match status" value="1"/>
</dbReference>
<dbReference type="EMBL" id="CP033240">
    <property type="protein sequence ID" value="AZF80663.1"/>
    <property type="molecule type" value="Genomic_DNA"/>
</dbReference>
<evidence type="ECO:0000313" key="17">
    <source>
        <dbReference type="EMBL" id="AZF83270.1"/>
    </source>
</evidence>
<dbReference type="Proteomes" id="UP000033106">
    <property type="component" value="Chromosome"/>
</dbReference>
<dbReference type="EMBL" id="LT549890">
    <property type="protein sequence ID" value="SAI86562.1"/>
    <property type="molecule type" value="Genomic_DNA"/>
</dbReference>
<dbReference type="EMBL" id="CP011057">
    <property type="protein sequence ID" value="AKA78470.1"/>
    <property type="molecule type" value="Genomic_DNA"/>
</dbReference>
<protein>
    <recommendedName>
        <fullName evidence="1">uroporphyrinogen-III C-methyltransferase</fullName>
        <ecNumber evidence="1">2.1.1.107</ecNumber>
    </recommendedName>
</protein>
<evidence type="ECO:0000313" key="30">
    <source>
        <dbReference type="Proteomes" id="UP000282269"/>
    </source>
</evidence>
<evidence type="ECO:0000313" key="11">
    <source>
        <dbReference type="EMBL" id="AZF67586.1"/>
    </source>
</evidence>
<reference evidence="20 21" key="1">
    <citation type="journal article" date="2015" name="Genome Announc.">
        <title>Complete Genome Sequence of Sulfolobus solfataricus Strain 98/2 and Evolved Derivatives.</title>
        <authorList>
            <person name="McCarthy S."/>
            <person name="Gradnigo J."/>
            <person name="Johnson T."/>
            <person name="Payne S."/>
            <person name="Lipzen A."/>
            <person name="Martin J."/>
            <person name="Schackwitz W."/>
            <person name="Moriyama E."/>
            <person name="Blum P."/>
        </authorList>
    </citation>
    <scope>NUCLEOTIDE SEQUENCE [LARGE SCALE GENOMIC DNA]</scope>
    <source>
        <strain evidence="20">98/2 SULC</strain>
        <strain evidence="8">SARC-B</strain>
        <strain evidence="9">SARC-C</strain>
        <strain evidence="10 22">SULA</strain>
        <strain evidence="21">SULB</strain>
    </source>
</reference>
<dbReference type="EMBL" id="CP033238">
    <property type="protein sequence ID" value="AZF75450.1"/>
    <property type="molecule type" value="Genomic_DNA"/>
</dbReference>
<dbReference type="Proteomes" id="UP000033085">
    <property type="component" value="Chromosome"/>
</dbReference>
<evidence type="ECO:0000256" key="4">
    <source>
        <dbReference type="ARBA" id="ARBA00022691"/>
    </source>
</evidence>
<dbReference type="Proteomes" id="UP000273194">
    <property type="component" value="Chromosome"/>
</dbReference>
<keyword evidence="2 6" id="KW-0489">Methyltransferase</keyword>
<dbReference type="EMBL" id="CP033237">
    <property type="protein sequence ID" value="AZF72826.1"/>
    <property type="molecule type" value="Genomic_DNA"/>
</dbReference>
<feature type="domain" description="Tetrapyrrole methylase" evidence="7">
    <location>
        <begin position="3"/>
        <end position="202"/>
    </location>
</feature>
<dbReference type="GO" id="GO:0032259">
    <property type="term" value="P:methylation"/>
    <property type="evidence" value="ECO:0007669"/>
    <property type="project" value="UniProtKB-KW"/>
</dbReference>
<evidence type="ECO:0000313" key="9">
    <source>
        <dbReference type="EMBL" id="AKA75778.1"/>
    </source>
</evidence>
<dbReference type="EMBL" id="CP033239">
    <property type="protein sequence ID" value="AZF78058.1"/>
    <property type="molecule type" value="Genomic_DNA"/>
</dbReference>
<evidence type="ECO:0000313" key="26">
    <source>
        <dbReference type="Proteomes" id="UP000273194"/>
    </source>
</evidence>
<dbReference type="Proteomes" id="UP000594632">
    <property type="component" value="Chromosome"/>
</dbReference>
<evidence type="ECO:0000313" key="23">
    <source>
        <dbReference type="Proteomes" id="UP000076770"/>
    </source>
</evidence>
<evidence type="ECO:0000313" key="24">
    <source>
        <dbReference type="Proteomes" id="UP000267993"/>
    </source>
</evidence>
<dbReference type="GO" id="GO:0004851">
    <property type="term" value="F:uroporphyrin-III C-methyltransferase activity"/>
    <property type="evidence" value="ECO:0007669"/>
    <property type="project" value="UniProtKB-EC"/>
</dbReference>
<dbReference type="OrthoDB" id="24444at2157"/>
<evidence type="ECO:0000313" key="20">
    <source>
        <dbReference type="Proteomes" id="UP000033057"/>
    </source>
</evidence>
<reference evidence="18 31" key="6">
    <citation type="journal article" date="2020" name="Nat. Commun.">
        <title>The structures of two archaeal type IV pili illuminate evolutionary relationships.</title>
        <authorList>
            <person name="Wang F."/>
            <person name="Baquero D.P."/>
            <person name="Su Z."/>
            <person name="Beltran L.C."/>
            <person name="Prangishvili D."/>
            <person name="Krupovic M."/>
            <person name="Egelman E.H."/>
        </authorList>
    </citation>
    <scope>NUCLEOTIDE SEQUENCE [LARGE SCALE GENOMIC DNA]</scope>
    <source>
        <strain evidence="18 31">POZ149</strain>
    </source>
</reference>
<dbReference type="EC" id="2.1.1.107" evidence="1"/>
<dbReference type="CDD" id="cd11642">
    <property type="entry name" value="SUMT"/>
    <property type="match status" value="1"/>
</dbReference>
<evidence type="ECO:0000313" key="29">
    <source>
        <dbReference type="Proteomes" id="UP000278715"/>
    </source>
</evidence>
<dbReference type="InterPro" id="IPR050161">
    <property type="entry name" value="Siro_Cobalamin_biosynth"/>
</dbReference>
<reference evidence="9" key="5">
    <citation type="submission" date="2018-10" db="EMBL/GenBank/DDBJ databases">
        <authorList>
            <person name="McCarthy S."/>
            <person name="Gradnigo J."/>
            <person name="Johnson T."/>
            <person name="Payne S."/>
            <person name="Lipzen A."/>
            <person name="Schackwitz W."/>
            <person name="Martin J."/>
            <person name="Moriyama E."/>
            <person name="Blum P."/>
        </authorList>
    </citation>
    <scope>NUCLEOTIDE SEQUENCE</scope>
    <source>
        <strain evidence="8">SARC-B</strain>
        <strain evidence="9">SARC-C</strain>
        <strain evidence="10">SULA</strain>
    </source>
</reference>